<protein>
    <submittedName>
        <fullName evidence="2">Uncharacterized protein</fullName>
    </submittedName>
</protein>
<dbReference type="AlphaFoldDB" id="A0A512P8E7"/>
<feature type="compositionally biased region" description="Low complexity" evidence="1">
    <location>
        <begin position="33"/>
        <end position="42"/>
    </location>
</feature>
<reference evidence="2 3" key="1">
    <citation type="submission" date="2019-07" db="EMBL/GenBank/DDBJ databases">
        <title>Whole genome shotgun sequence of Cellulomonas soli NBRC 109434.</title>
        <authorList>
            <person name="Hosoyama A."/>
            <person name="Uohara A."/>
            <person name="Ohji S."/>
            <person name="Ichikawa N."/>
        </authorList>
    </citation>
    <scope>NUCLEOTIDE SEQUENCE [LARGE SCALE GENOMIC DNA]</scope>
    <source>
        <strain evidence="2 3">NBRC 109434</strain>
    </source>
</reference>
<evidence type="ECO:0000313" key="2">
    <source>
        <dbReference type="EMBL" id="GEP67479.1"/>
    </source>
</evidence>
<sequence length="65" mass="6970">MTRTSTAALYALAEPTNPGGAVGTFAISDRTHTSPTTTAASPIRPHRSAGDRTRKRRCWFASCMC</sequence>
<accession>A0A512P8E7</accession>
<evidence type="ECO:0000313" key="3">
    <source>
        <dbReference type="Proteomes" id="UP000321798"/>
    </source>
</evidence>
<dbReference type="EMBL" id="BKAL01000001">
    <property type="protein sequence ID" value="GEP67479.1"/>
    <property type="molecule type" value="Genomic_DNA"/>
</dbReference>
<comment type="caution">
    <text evidence="2">The sequence shown here is derived from an EMBL/GenBank/DDBJ whole genome shotgun (WGS) entry which is preliminary data.</text>
</comment>
<dbReference type="Proteomes" id="UP000321798">
    <property type="component" value="Unassembled WGS sequence"/>
</dbReference>
<feature type="region of interest" description="Disordered" evidence="1">
    <location>
        <begin position="31"/>
        <end position="51"/>
    </location>
</feature>
<proteinExistence type="predicted"/>
<gene>
    <name evidence="2" type="ORF">CSO01_01940</name>
</gene>
<keyword evidence="3" id="KW-1185">Reference proteome</keyword>
<evidence type="ECO:0000256" key="1">
    <source>
        <dbReference type="SAM" id="MobiDB-lite"/>
    </source>
</evidence>
<name>A0A512P8E7_9CELL</name>
<organism evidence="2 3">
    <name type="scientific">Cellulomonas soli</name>
    <dbReference type="NCBI Taxonomy" id="931535"/>
    <lineage>
        <taxon>Bacteria</taxon>
        <taxon>Bacillati</taxon>
        <taxon>Actinomycetota</taxon>
        <taxon>Actinomycetes</taxon>
        <taxon>Micrococcales</taxon>
        <taxon>Cellulomonadaceae</taxon>
        <taxon>Cellulomonas</taxon>
    </lineage>
</organism>